<name>A0ABT5D465_9BACT</name>
<dbReference type="EMBL" id="JAQNDM010000002">
    <property type="protein sequence ID" value="MDC0707923.1"/>
    <property type="molecule type" value="Genomic_DNA"/>
</dbReference>
<evidence type="ECO:0000259" key="2">
    <source>
        <dbReference type="Pfam" id="PF01494"/>
    </source>
</evidence>
<dbReference type="PRINTS" id="PR00420">
    <property type="entry name" value="RNGMNOXGNASE"/>
</dbReference>
<feature type="domain" description="FAD-binding" evidence="2">
    <location>
        <begin position="21"/>
        <end position="333"/>
    </location>
</feature>
<gene>
    <name evidence="3" type="ORF">POL68_05520</name>
</gene>
<dbReference type="SUPFAM" id="SSF51905">
    <property type="entry name" value="FAD/NAD(P)-binding domain"/>
    <property type="match status" value="1"/>
</dbReference>
<evidence type="ECO:0000256" key="1">
    <source>
        <dbReference type="SAM" id="MobiDB-lite"/>
    </source>
</evidence>
<dbReference type="Gene3D" id="3.50.50.60">
    <property type="entry name" value="FAD/NAD(P)-binding domain"/>
    <property type="match status" value="1"/>
</dbReference>
<dbReference type="InterPro" id="IPR002938">
    <property type="entry name" value="FAD-bd"/>
</dbReference>
<proteinExistence type="predicted"/>
<organism evidence="3 4">
    <name type="scientific">Stigmatella ashevillensis</name>
    <dbReference type="NCBI Taxonomy" id="2995309"/>
    <lineage>
        <taxon>Bacteria</taxon>
        <taxon>Pseudomonadati</taxon>
        <taxon>Myxococcota</taxon>
        <taxon>Myxococcia</taxon>
        <taxon>Myxococcales</taxon>
        <taxon>Cystobacterineae</taxon>
        <taxon>Archangiaceae</taxon>
        <taxon>Stigmatella</taxon>
    </lineage>
</organism>
<dbReference type="Gene3D" id="3.30.9.100">
    <property type="match status" value="1"/>
</dbReference>
<keyword evidence="4" id="KW-1185">Reference proteome</keyword>
<accession>A0ABT5D465</accession>
<dbReference type="PANTHER" id="PTHR43747:SF1">
    <property type="entry name" value="SLR1998 PROTEIN"/>
    <property type="match status" value="1"/>
</dbReference>
<reference evidence="3 4" key="1">
    <citation type="submission" date="2022-11" db="EMBL/GenBank/DDBJ databases">
        <title>Minimal conservation of predation-associated metabolite biosynthetic gene clusters underscores biosynthetic potential of Myxococcota including descriptions for ten novel species: Archangium lansinium sp. nov., Myxococcus landrumus sp. nov., Nannocystis bai.</title>
        <authorList>
            <person name="Ahearne A."/>
            <person name="Stevens C."/>
            <person name="Dowd S."/>
        </authorList>
    </citation>
    <scope>NUCLEOTIDE SEQUENCE [LARGE SCALE GENOMIC DNA]</scope>
    <source>
        <strain evidence="3 4">NCWAL01</strain>
    </source>
</reference>
<sequence length="382" mass="41043">MAASSPDEISTDPRGPSRPPKVLIAGGGPGGAATAIALAAHGIQALVLEATAATRPKPGECLSPGFKPLLARLGVTDLFERGTHLPVTSIASVWERTEPEERNLLFESHGEGWLLDRAAFEDRLIATARARGSLWYRGHRVTSVTRTEHGQWKVAAKSERAGFEVNADFIVDATGRAATVARRLGIARQRFDGLVGSWGLLASTDAAPSPSAVPIHIEAVRNGWWYMARLPDGRFSAVLFADRAVLGPKAFLKALEEAPHALALLRGKAFHLSMPPTAYPAHSSRLTQPCGPGWFAVGDAAASFDPLSSYGMGSALGTGFYAAQAIVSAWAGETTSLEAYRSLIDSRYPHYLDMLGERYRSVTRWPDSLFWAKRQSGRAPCS</sequence>
<comment type="caution">
    <text evidence="3">The sequence shown here is derived from an EMBL/GenBank/DDBJ whole genome shotgun (WGS) entry which is preliminary data.</text>
</comment>
<evidence type="ECO:0000313" key="3">
    <source>
        <dbReference type="EMBL" id="MDC0707923.1"/>
    </source>
</evidence>
<feature type="region of interest" description="Disordered" evidence="1">
    <location>
        <begin position="1"/>
        <end position="26"/>
    </location>
</feature>
<dbReference type="Pfam" id="PF01494">
    <property type="entry name" value="FAD_binding_3"/>
    <property type="match status" value="1"/>
</dbReference>
<dbReference type="InterPro" id="IPR050816">
    <property type="entry name" value="Flavin-dep_Halogenase_NPB"/>
</dbReference>
<dbReference type="RefSeq" id="WP_272135232.1">
    <property type="nucleotide sequence ID" value="NZ_JAQNDM010000002.1"/>
</dbReference>
<protein>
    <submittedName>
        <fullName evidence="3">Tryptophan 7-halogenase</fullName>
    </submittedName>
</protein>
<dbReference type="Proteomes" id="UP001221838">
    <property type="component" value="Unassembled WGS sequence"/>
</dbReference>
<dbReference type="PANTHER" id="PTHR43747">
    <property type="entry name" value="FAD-BINDING PROTEIN"/>
    <property type="match status" value="1"/>
</dbReference>
<evidence type="ECO:0000313" key="4">
    <source>
        <dbReference type="Proteomes" id="UP001221838"/>
    </source>
</evidence>
<dbReference type="InterPro" id="IPR036188">
    <property type="entry name" value="FAD/NAD-bd_sf"/>
</dbReference>